<feature type="transmembrane region" description="Helical" evidence="11">
    <location>
        <begin position="320"/>
        <end position="341"/>
    </location>
</feature>
<dbReference type="PANTHER" id="PTHR42837:SF2">
    <property type="entry name" value="MEMBRANE METALLOPROTEASE ARASP2, CHLOROPLASTIC-RELATED"/>
    <property type="match status" value="1"/>
</dbReference>
<keyword evidence="7 11" id="KW-0862">Zinc</keyword>
<dbReference type="RefSeq" id="WP_104724838.1">
    <property type="nucleotide sequence ID" value="NZ_FZNE01000009.1"/>
</dbReference>
<keyword evidence="8 11" id="KW-1133">Transmembrane helix</keyword>
<dbReference type="Gene3D" id="2.30.42.10">
    <property type="match status" value="1"/>
</dbReference>
<dbReference type="AlphaFoldDB" id="A0A3D8IV93"/>
<dbReference type="Pfam" id="PF02163">
    <property type="entry name" value="Peptidase_M50"/>
    <property type="match status" value="1"/>
</dbReference>
<feature type="domain" description="PDZ" evidence="12">
    <location>
        <begin position="125"/>
        <end position="155"/>
    </location>
</feature>
<evidence type="ECO:0000256" key="10">
    <source>
        <dbReference type="ARBA" id="ARBA00023136"/>
    </source>
</evidence>
<dbReference type="InterPro" id="IPR008915">
    <property type="entry name" value="Peptidase_M50"/>
</dbReference>
<evidence type="ECO:0000256" key="5">
    <source>
        <dbReference type="ARBA" id="ARBA00022692"/>
    </source>
</evidence>
<feature type="transmembrane region" description="Helical" evidence="11">
    <location>
        <begin position="273"/>
        <end position="293"/>
    </location>
</feature>
<keyword evidence="10 11" id="KW-0472">Membrane</keyword>
<name>A0A3D8IV93_9HELI</name>
<dbReference type="EC" id="3.4.24.-" evidence="11"/>
<dbReference type="Pfam" id="PF17820">
    <property type="entry name" value="PDZ_6"/>
    <property type="match status" value="1"/>
</dbReference>
<dbReference type="GO" id="GO:0016020">
    <property type="term" value="C:membrane"/>
    <property type="evidence" value="ECO:0007669"/>
    <property type="project" value="UniProtKB-SubCell"/>
</dbReference>
<comment type="similarity">
    <text evidence="3 11">Belongs to the peptidase M50B family.</text>
</comment>
<evidence type="ECO:0000256" key="9">
    <source>
        <dbReference type="ARBA" id="ARBA00023049"/>
    </source>
</evidence>
<accession>A0A3D8IV93</accession>
<dbReference type="InterPro" id="IPR036034">
    <property type="entry name" value="PDZ_sf"/>
</dbReference>
<dbReference type="EMBL" id="NXLU01000005">
    <property type="protein sequence ID" value="RDU68896.1"/>
    <property type="molecule type" value="Genomic_DNA"/>
</dbReference>
<keyword evidence="6 11" id="KW-0378">Hydrolase</keyword>
<protein>
    <recommendedName>
        <fullName evidence="11">Zinc metalloprotease</fullName>
        <ecNumber evidence="11">3.4.24.-</ecNumber>
    </recommendedName>
</protein>
<dbReference type="PANTHER" id="PTHR42837">
    <property type="entry name" value="REGULATOR OF SIGMA-E PROTEASE RSEP"/>
    <property type="match status" value="1"/>
</dbReference>
<proteinExistence type="inferred from homology"/>
<evidence type="ECO:0000256" key="2">
    <source>
        <dbReference type="ARBA" id="ARBA00004141"/>
    </source>
</evidence>
<evidence type="ECO:0000256" key="8">
    <source>
        <dbReference type="ARBA" id="ARBA00022989"/>
    </source>
</evidence>
<evidence type="ECO:0000256" key="1">
    <source>
        <dbReference type="ARBA" id="ARBA00001947"/>
    </source>
</evidence>
<evidence type="ECO:0000313" key="14">
    <source>
        <dbReference type="Proteomes" id="UP000257067"/>
    </source>
</evidence>
<sequence>MSLFLSLLALSFLIFFHELGHFLVALAFGVKVEVFSIGFGKKLLTKTYKGTEYALSLIPLGGYVKMKGQSDSDVFEQSQDTDSYTSKTPWQRICILLAGPLFNILLAFFIYSSLSFGEKQVLLPVLGEIKADYPADQAGLKSGDRILSINGVNIQTWGEMAEKIAISPSLSLKIQRGSEALLLSLNPKEVEGKNIFGENQKYYVIGVGAKGEFGGMYFGVWEAIKNGARNTYENSKMIFEGIKKLIAGVVPTSEVGGVVSIVQVMHKASESGWISFALLVALISINLGVLNLLPIPALDGGHIIFNLYELIFRRPPTPHVLYYLTLGGWAILLGLMMLGFYNDLHRIFS</sequence>
<keyword evidence="5 11" id="KW-0812">Transmembrane</keyword>
<evidence type="ECO:0000256" key="4">
    <source>
        <dbReference type="ARBA" id="ARBA00022670"/>
    </source>
</evidence>
<evidence type="ECO:0000313" key="13">
    <source>
        <dbReference type="EMBL" id="RDU68896.1"/>
    </source>
</evidence>
<dbReference type="SUPFAM" id="SSF50156">
    <property type="entry name" value="PDZ domain-like"/>
    <property type="match status" value="1"/>
</dbReference>
<reference evidence="13 14" key="1">
    <citation type="submission" date="2018-04" db="EMBL/GenBank/DDBJ databases">
        <title>Novel Campyloabacter and Helicobacter Species and Strains.</title>
        <authorList>
            <person name="Mannion A.J."/>
            <person name="Shen Z."/>
            <person name="Fox J.G."/>
        </authorList>
    </citation>
    <scope>NUCLEOTIDE SEQUENCE [LARGE SCALE GENOMIC DNA]</scope>
    <source>
        <strain evidence="13 14">ATCC 700242</strain>
    </source>
</reference>
<keyword evidence="11" id="KW-0479">Metal-binding</keyword>
<dbReference type="Proteomes" id="UP000257067">
    <property type="component" value="Unassembled WGS sequence"/>
</dbReference>
<evidence type="ECO:0000256" key="3">
    <source>
        <dbReference type="ARBA" id="ARBA00007931"/>
    </source>
</evidence>
<feature type="transmembrane region" description="Helical" evidence="11">
    <location>
        <begin position="90"/>
        <end position="111"/>
    </location>
</feature>
<dbReference type="GO" id="GO:0046872">
    <property type="term" value="F:metal ion binding"/>
    <property type="evidence" value="ECO:0007669"/>
    <property type="project" value="UniProtKB-KW"/>
</dbReference>
<keyword evidence="14" id="KW-1185">Reference proteome</keyword>
<dbReference type="InterPro" id="IPR001478">
    <property type="entry name" value="PDZ"/>
</dbReference>
<dbReference type="GO" id="GO:0004222">
    <property type="term" value="F:metalloendopeptidase activity"/>
    <property type="evidence" value="ECO:0007669"/>
    <property type="project" value="InterPro"/>
</dbReference>
<dbReference type="OrthoDB" id="9782003at2"/>
<organism evidence="13 14">
    <name type="scientific">Helicobacter cholecystus</name>
    <dbReference type="NCBI Taxonomy" id="45498"/>
    <lineage>
        <taxon>Bacteria</taxon>
        <taxon>Pseudomonadati</taxon>
        <taxon>Campylobacterota</taxon>
        <taxon>Epsilonproteobacteria</taxon>
        <taxon>Campylobacterales</taxon>
        <taxon>Helicobacteraceae</taxon>
        <taxon>Helicobacter</taxon>
    </lineage>
</organism>
<evidence type="ECO:0000256" key="11">
    <source>
        <dbReference type="RuleBase" id="RU362031"/>
    </source>
</evidence>
<comment type="subcellular location">
    <subcellularLocation>
        <location evidence="2">Membrane</location>
        <topology evidence="2">Multi-pass membrane protein</topology>
    </subcellularLocation>
</comment>
<evidence type="ECO:0000259" key="12">
    <source>
        <dbReference type="PROSITE" id="PS50106"/>
    </source>
</evidence>
<evidence type="ECO:0000256" key="6">
    <source>
        <dbReference type="ARBA" id="ARBA00022801"/>
    </source>
</evidence>
<dbReference type="InterPro" id="IPR041489">
    <property type="entry name" value="PDZ_6"/>
</dbReference>
<dbReference type="GO" id="GO:0006508">
    <property type="term" value="P:proteolysis"/>
    <property type="evidence" value="ECO:0007669"/>
    <property type="project" value="UniProtKB-KW"/>
</dbReference>
<dbReference type="InterPro" id="IPR004387">
    <property type="entry name" value="Pept_M50_Zn"/>
</dbReference>
<dbReference type="CDD" id="cd06163">
    <property type="entry name" value="S2P-M50_PDZ_RseP-like"/>
    <property type="match status" value="1"/>
</dbReference>
<keyword evidence="9 11" id="KW-0482">Metalloprotease</keyword>
<evidence type="ECO:0000256" key="7">
    <source>
        <dbReference type="ARBA" id="ARBA00022833"/>
    </source>
</evidence>
<dbReference type="NCBIfam" id="TIGR00054">
    <property type="entry name" value="RIP metalloprotease RseP"/>
    <property type="match status" value="1"/>
</dbReference>
<gene>
    <name evidence="13" type="primary">rseP</name>
    <name evidence="13" type="ORF">CQA62_04630</name>
</gene>
<keyword evidence="4 13" id="KW-0645">Protease</keyword>
<dbReference type="CDD" id="cd23081">
    <property type="entry name" value="cpPDZ_EcRseP-like"/>
    <property type="match status" value="1"/>
</dbReference>
<dbReference type="SMART" id="SM00228">
    <property type="entry name" value="PDZ"/>
    <property type="match status" value="1"/>
</dbReference>
<comment type="cofactor">
    <cofactor evidence="1 11">
        <name>Zn(2+)</name>
        <dbReference type="ChEBI" id="CHEBI:29105"/>
    </cofactor>
</comment>
<comment type="caution">
    <text evidence="13">The sequence shown here is derived from an EMBL/GenBank/DDBJ whole genome shotgun (WGS) entry which is preliminary data.</text>
</comment>
<dbReference type="PROSITE" id="PS50106">
    <property type="entry name" value="PDZ"/>
    <property type="match status" value="1"/>
</dbReference>